<evidence type="ECO:0000256" key="5">
    <source>
        <dbReference type="ARBA" id="ARBA00022763"/>
    </source>
</evidence>
<reference evidence="15" key="2">
    <citation type="submission" date="2020-09" db="EMBL/GenBank/DDBJ databases">
        <authorList>
            <person name="Sun Q."/>
            <person name="Zhou Y."/>
        </authorList>
    </citation>
    <scope>NUCLEOTIDE SEQUENCE</scope>
    <source>
        <strain evidence="15">CGMCC 4.7299</strain>
    </source>
</reference>
<evidence type="ECO:0000256" key="7">
    <source>
        <dbReference type="ARBA" id="ARBA00022840"/>
    </source>
</evidence>
<evidence type="ECO:0000256" key="9">
    <source>
        <dbReference type="ARBA" id="ARBA00023125"/>
    </source>
</evidence>
<sequence length="794" mass="84507">MAARTNARAAAAHVADSHDLIRVHGARENNLKDVSIELPKRRLTVFTGVSGSGKSSLVFGTIAAESQRMINETYSAFIQGFMPTLARPDVDVLDGLTTAIIVDQERMGSNPRSTVGTATDANAMLRILFSRLGKPHIGSSQAFSFNVASISGAGAVTVRKGGQQVKERRSFRLTGGMCPRCDGRGSVQDFDLSALYDADKSLNEGALTIPGYTMDGWYGRIFRGCGFFDPDKPIRKFTKRERADLLYKEPTKIKIEGINLTYEGLIPKIQKSMLAKDVDAMQPHIRAFVERAVTFTVCPDCDGTRLSAEARSSKINGNSIADACAMQISDLADWVRDLREPSVAPLLEALGETLDSFVEIGLGYLSLDRPSGTLSGGEAQRTRMIRHLGSSLTDVTYVFDEPTVGLHPHDIQRMNDLLLRLRDKGNTVLVVEHKPETIVIGDHVVDLGPGAGTGGGEVVYEGTVAGLRKSGTRTGRHLDDRATLKSAVRSPSGKLAVRGAATHNLRDVDVDIPLGVLVVVTGVAGSGKSSLIHGSVAGRDGVVAIDQGAIKGSRRSNPATYTGLLDPVRKAFAKANGVKPALFSANSEGACPVCNGAGVIYTDLAMMAGVATTCEECAGKRFQAEVLEYHLGGRDIAEVLAMPVAQAVEFFGDGDAHLPAAHRILDRLSDVGLGYLTLGQPLTTLSGGERQRLKLATHMGEKGGTYVLDEPTSGLHLADVEQLLALLDRLVDGGKSVIVIEHHQAVMAHADWIIDLGPGAGHDGGRIVFEGTPEDLVAARSTLTGEHLATYVGA</sequence>
<evidence type="ECO:0000256" key="4">
    <source>
        <dbReference type="ARBA" id="ARBA00022741"/>
    </source>
</evidence>
<dbReference type="GO" id="GO:0005737">
    <property type="term" value="C:cytoplasm"/>
    <property type="evidence" value="ECO:0007669"/>
    <property type="project" value="UniProtKB-SubCell"/>
</dbReference>
<keyword evidence="3" id="KW-0677">Repeat</keyword>
<dbReference type="GO" id="GO:0016887">
    <property type="term" value="F:ATP hydrolysis activity"/>
    <property type="evidence" value="ECO:0007669"/>
    <property type="project" value="InterPro"/>
</dbReference>
<comment type="subcellular location">
    <subcellularLocation>
        <location evidence="1">Cytoplasm</location>
    </subcellularLocation>
</comment>
<accession>A0A8J3BVV9</accession>
<dbReference type="EMBL" id="BMMX01000001">
    <property type="protein sequence ID" value="GGK71947.1"/>
    <property type="molecule type" value="Genomic_DNA"/>
</dbReference>
<dbReference type="PANTHER" id="PTHR43152:SF2">
    <property type="entry name" value="DRUG RESISTANCE ABC TRANSPORTER"/>
    <property type="match status" value="1"/>
</dbReference>
<reference evidence="15" key="1">
    <citation type="journal article" date="2014" name="Int. J. Syst. Evol. Microbiol.">
        <title>Complete genome sequence of Corynebacterium casei LMG S-19264T (=DSM 44701T), isolated from a smear-ripened cheese.</title>
        <authorList>
            <consortium name="US DOE Joint Genome Institute (JGI-PGF)"/>
            <person name="Walter F."/>
            <person name="Albersmeier A."/>
            <person name="Kalinowski J."/>
            <person name="Ruckert C."/>
        </authorList>
    </citation>
    <scope>NUCLEOTIDE SEQUENCE</scope>
    <source>
        <strain evidence="15">CGMCC 4.7299</strain>
    </source>
</reference>
<dbReference type="PROSITE" id="PS50893">
    <property type="entry name" value="ABC_TRANSPORTER_2"/>
    <property type="match status" value="1"/>
</dbReference>
<protein>
    <recommendedName>
        <fullName evidence="12">UvrABC system protein A</fullName>
    </recommendedName>
    <alternativeName>
        <fullName evidence="13">Excinuclease ABC subunit A</fullName>
    </alternativeName>
</protein>
<evidence type="ECO:0000256" key="13">
    <source>
        <dbReference type="ARBA" id="ARBA00042156"/>
    </source>
</evidence>
<keyword evidence="16" id="KW-1185">Reference proteome</keyword>
<dbReference type="GO" id="GO:0006281">
    <property type="term" value="P:DNA repair"/>
    <property type="evidence" value="ECO:0007669"/>
    <property type="project" value="UniProtKB-KW"/>
</dbReference>
<evidence type="ECO:0000256" key="1">
    <source>
        <dbReference type="ARBA" id="ARBA00004496"/>
    </source>
</evidence>
<feature type="domain" description="ABC transporter" evidence="14">
    <location>
        <begin position="488"/>
        <end position="783"/>
    </location>
</feature>
<evidence type="ECO:0000313" key="15">
    <source>
        <dbReference type="EMBL" id="GGK71947.1"/>
    </source>
</evidence>
<evidence type="ECO:0000256" key="2">
    <source>
        <dbReference type="ARBA" id="ARBA00022490"/>
    </source>
</evidence>
<keyword evidence="7" id="KW-0067">ATP-binding</keyword>
<evidence type="ECO:0000256" key="11">
    <source>
        <dbReference type="ARBA" id="ARBA00038000"/>
    </source>
</evidence>
<dbReference type="GO" id="GO:0005524">
    <property type="term" value="F:ATP binding"/>
    <property type="evidence" value="ECO:0007669"/>
    <property type="project" value="UniProtKB-KW"/>
</dbReference>
<dbReference type="Pfam" id="PF00005">
    <property type="entry name" value="ABC_tran"/>
    <property type="match status" value="1"/>
</dbReference>
<proteinExistence type="inferred from homology"/>
<dbReference type="Proteomes" id="UP000656042">
    <property type="component" value="Unassembled WGS sequence"/>
</dbReference>
<evidence type="ECO:0000259" key="14">
    <source>
        <dbReference type="PROSITE" id="PS50893"/>
    </source>
</evidence>
<evidence type="ECO:0000256" key="6">
    <source>
        <dbReference type="ARBA" id="ARBA00022769"/>
    </source>
</evidence>
<comment type="caution">
    <text evidence="15">The sequence shown here is derived from an EMBL/GenBank/DDBJ whole genome shotgun (WGS) entry which is preliminary data.</text>
</comment>
<dbReference type="InterPro" id="IPR003439">
    <property type="entry name" value="ABC_transporter-like_ATP-bd"/>
</dbReference>
<keyword evidence="5" id="KW-0227">DNA damage</keyword>
<evidence type="ECO:0000256" key="3">
    <source>
        <dbReference type="ARBA" id="ARBA00022737"/>
    </source>
</evidence>
<dbReference type="RefSeq" id="WP_189077103.1">
    <property type="nucleotide sequence ID" value="NZ_BMMX01000001.1"/>
</dbReference>
<dbReference type="PANTHER" id="PTHR43152">
    <property type="entry name" value="UVRABC SYSTEM PROTEIN A"/>
    <property type="match status" value="1"/>
</dbReference>
<evidence type="ECO:0000256" key="8">
    <source>
        <dbReference type="ARBA" id="ARBA00022881"/>
    </source>
</evidence>
<dbReference type="Gene3D" id="1.20.1580.10">
    <property type="entry name" value="ABC transporter ATPase like domain"/>
    <property type="match status" value="2"/>
</dbReference>
<keyword evidence="9" id="KW-0238">DNA-binding</keyword>
<gene>
    <name evidence="15" type="primary">uvrA</name>
    <name evidence="15" type="ORF">GCM10012284_02140</name>
</gene>
<dbReference type="GO" id="GO:0004518">
    <property type="term" value="F:nuclease activity"/>
    <property type="evidence" value="ECO:0007669"/>
    <property type="project" value="UniProtKB-KW"/>
</dbReference>
<evidence type="ECO:0000256" key="12">
    <source>
        <dbReference type="ARBA" id="ARBA00039316"/>
    </source>
</evidence>
<keyword evidence="8" id="KW-0267">Excision nuclease</keyword>
<dbReference type="SUPFAM" id="SSF52540">
    <property type="entry name" value="P-loop containing nucleoside triphosphate hydrolases"/>
    <property type="match status" value="2"/>
</dbReference>
<dbReference type="GO" id="GO:0003677">
    <property type="term" value="F:DNA binding"/>
    <property type="evidence" value="ECO:0007669"/>
    <property type="project" value="UniProtKB-KW"/>
</dbReference>
<keyword evidence="2" id="KW-0963">Cytoplasm</keyword>
<evidence type="ECO:0000256" key="10">
    <source>
        <dbReference type="ARBA" id="ARBA00023204"/>
    </source>
</evidence>
<dbReference type="AlphaFoldDB" id="A0A8J3BVV9"/>
<dbReference type="InterPro" id="IPR027417">
    <property type="entry name" value="P-loop_NTPase"/>
</dbReference>
<comment type="similarity">
    <text evidence="11">Belongs to the ABC transporter superfamily. UvrA family.</text>
</comment>
<dbReference type="Gene3D" id="3.40.50.300">
    <property type="entry name" value="P-loop containing nucleotide triphosphate hydrolases"/>
    <property type="match status" value="3"/>
</dbReference>
<dbReference type="Gene3D" id="1.10.8.280">
    <property type="entry name" value="ABC transporter ATPase domain-like"/>
    <property type="match status" value="1"/>
</dbReference>
<keyword evidence="4" id="KW-0547">Nucleotide-binding</keyword>
<evidence type="ECO:0000313" key="16">
    <source>
        <dbReference type="Proteomes" id="UP000656042"/>
    </source>
</evidence>
<organism evidence="15 16">
    <name type="scientific">Mangrovihabitans endophyticus</name>
    <dbReference type="NCBI Taxonomy" id="1751298"/>
    <lineage>
        <taxon>Bacteria</taxon>
        <taxon>Bacillati</taxon>
        <taxon>Actinomycetota</taxon>
        <taxon>Actinomycetes</taxon>
        <taxon>Micromonosporales</taxon>
        <taxon>Micromonosporaceae</taxon>
        <taxon>Mangrovihabitans</taxon>
    </lineage>
</organism>
<keyword evidence="6" id="KW-0228">DNA excision</keyword>
<name>A0A8J3BVV9_9ACTN</name>
<keyword evidence="10" id="KW-0234">DNA repair</keyword>